<evidence type="ECO:0000256" key="1">
    <source>
        <dbReference type="SAM" id="MobiDB-lite"/>
    </source>
</evidence>
<sequence>FVELCNLDEDDTRISPSFPKLHSLSHLVESIQSKSTTDNYQTGLGEAQHPQSKKDFEKTNHRPGFEDQMLRRYRERKIIQDIQQQVENSTTADDQEQSNSTQDPLPGPRIELGSRGHRIFTQSYPLNLLVPHPNFLRDLQGFLYETSRQSETRRLPSARRLPQLEASYV</sequence>
<feature type="region of interest" description="Disordered" evidence="1">
    <location>
        <begin position="35"/>
        <end position="113"/>
    </location>
</feature>
<name>A0A8H3ADM3_9AGAM</name>
<protein>
    <submittedName>
        <fullName evidence="2">Uncharacterized protein</fullName>
    </submittedName>
</protein>
<gene>
    <name evidence="2" type="ORF">RDB_LOCUS7018</name>
</gene>
<reference evidence="2" key="1">
    <citation type="submission" date="2021-01" db="EMBL/GenBank/DDBJ databases">
        <authorList>
            <person name="Kaushik A."/>
        </authorList>
    </citation>
    <scope>NUCLEOTIDE SEQUENCE</scope>
    <source>
        <strain evidence="2">AG6-10EEA</strain>
    </source>
</reference>
<evidence type="ECO:0000313" key="3">
    <source>
        <dbReference type="Proteomes" id="UP000663853"/>
    </source>
</evidence>
<feature type="compositionally biased region" description="Basic and acidic residues" evidence="1">
    <location>
        <begin position="52"/>
        <end position="79"/>
    </location>
</feature>
<feature type="non-terminal residue" evidence="2">
    <location>
        <position position="169"/>
    </location>
</feature>
<evidence type="ECO:0000313" key="2">
    <source>
        <dbReference type="EMBL" id="CAE6416327.1"/>
    </source>
</evidence>
<dbReference type="AlphaFoldDB" id="A0A8H3ADM3"/>
<dbReference type="EMBL" id="CAJMXA010000105">
    <property type="protein sequence ID" value="CAE6416327.1"/>
    <property type="molecule type" value="Genomic_DNA"/>
</dbReference>
<proteinExistence type="predicted"/>
<accession>A0A8H3ADM3</accession>
<feature type="non-terminal residue" evidence="2">
    <location>
        <position position="1"/>
    </location>
</feature>
<comment type="caution">
    <text evidence="2">The sequence shown here is derived from an EMBL/GenBank/DDBJ whole genome shotgun (WGS) entry which is preliminary data.</text>
</comment>
<organism evidence="2 3">
    <name type="scientific">Rhizoctonia solani</name>
    <dbReference type="NCBI Taxonomy" id="456999"/>
    <lineage>
        <taxon>Eukaryota</taxon>
        <taxon>Fungi</taxon>
        <taxon>Dikarya</taxon>
        <taxon>Basidiomycota</taxon>
        <taxon>Agaricomycotina</taxon>
        <taxon>Agaricomycetes</taxon>
        <taxon>Cantharellales</taxon>
        <taxon>Ceratobasidiaceae</taxon>
        <taxon>Rhizoctonia</taxon>
    </lineage>
</organism>
<dbReference type="Proteomes" id="UP000663853">
    <property type="component" value="Unassembled WGS sequence"/>
</dbReference>
<feature type="compositionally biased region" description="Polar residues" evidence="1">
    <location>
        <begin position="81"/>
        <end position="103"/>
    </location>
</feature>